<dbReference type="InterPro" id="IPR032072">
    <property type="entry name" value="DUF4807"/>
</dbReference>
<organism evidence="1">
    <name type="scientific">Culicoides sonorensis</name>
    <name type="common">Biting midge</name>
    <dbReference type="NCBI Taxonomy" id="179676"/>
    <lineage>
        <taxon>Eukaryota</taxon>
        <taxon>Metazoa</taxon>
        <taxon>Ecdysozoa</taxon>
        <taxon>Arthropoda</taxon>
        <taxon>Hexapoda</taxon>
        <taxon>Insecta</taxon>
        <taxon>Pterygota</taxon>
        <taxon>Neoptera</taxon>
        <taxon>Endopterygota</taxon>
        <taxon>Diptera</taxon>
        <taxon>Nematocera</taxon>
        <taxon>Chironomoidea</taxon>
        <taxon>Ceratopogonidae</taxon>
        <taxon>Ceratopogoninae</taxon>
        <taxon>Culicoides</taxon>
        <taxon>Monoculicoides</taxon>
    </lineage>
</organism>
<accession>A0A336M7H9</accession>
<dbReference type="PANTHER" id="PTHR36693">
    <property type="entry name" value="GH02722P"/>
    <property type="match status" value="1"/>
</dbReference>
<sequence length="244" mass="28554">MKPNFIIIDYKFNLIRCELWSKSGRIRFEKQDRLSYGEFPSMPVIYINPYQLWFFYNELKCSKTYRKRFSQYLKSLNKIVVIKVDPPKTEALDYHWGAMTSQTIWECIELDYIMSWLSTLGGAFSALGDYKIESAEIAGKISIHQMKLAMRIGDPITIARCKLYLSISLIQKNLFKAARMLIIEQYRFALTQKESNRALLNMCLGIWNKMRYMKKLHKTGKTLLDFVNIPPPTNLIIERGSNCG</sequence>
<evidence type="ECO:0000313" key="1">
    <source>
        <dbReference type="EMBL" id="SSX26226.1"/>
    </source>
</evidence>
<dbReference type="Pfam" id="PF16065">
    <property type="entry name" value="DUF4807"/>
    <property type="match status" value="1"/>
</dbReference>
<proteinExistence type="predicted"/>
<gene>
    <name evidence="1" type="primary">CSON013206</name>
</gene>
<dbReference type="PANTHER" id="PTHR36693:SF1">
    <property type="entry name" value="GH02722P"/>
    <property type="match status" value="1"/>
</dbReference>
<dbReference type="EMBL" id="UFQT01000659">
    <property type="protein sequence ID" value="SSX26226.1"/>
    <property type="molecule type" value="Genomic_DNA"/>
</dbReference>
<reference evidence="1" key="1">
    <citation type="submission" date="2018-07" db="EMBL/GenBank/DDBJ databases">
        <authorList>
            <person name="Quirk P.G."/>
            <person name="Krulwich T.A."/>
        </authorList>
    </citation>
    <scope>NUCLEOTIDE SEQUENCE</scope>
</reference>
<name>A0A336M7H9_CULSO</name>
<dbReference type="AlphaFoldDB" id="A0A336M7H9"/>
<protein>
    <submittedName>
        <fullName evidence="1">CSON013206 protein</fullName>
    </submittedName>
</protein>
<dbReference type="VEuPathDB" id="VectorBase:CSON013206"/>